<feature type="domain" description="TonB-dependent receptor-like beta-barrel" evidence="11">
    <location>
        <begin position="407"/>
        <end position="879"/>
    </location>
</feature>
<dbReference type="EMBL" id="VJVZ01000007">
    <property type="protein sequence ID" value="TRW23874.1"/>
    <property type="molecule type" value="Genomic_DNA"/>
</dbReference>
<keyword evidence="14" id="KW-1185">Reference proteome</keyword>
<dbReference type="PROSITE" id="PS52016">
    <property type="entry name" value="TONB_DEPENDENT_REC_3"/>
    <property type="match status" value="1"/>
</dbReference>
<keyword evidence="5 9" id="KW-0798">TonB box</keyword>
<evidence type="ECO:0000256" key="10">
    <source>
        <dbReference type="SAM" id="SignalP"/>
    </source>
</evidence>
<evidence type="ECO:0000256" key="7">
    <source>
        <dbReference type="ARBA" id="ARBA00023237"/>
    </source>
</evidence>
<evidence type="ECO:0000313" key="14">
    <source>
        <dbReference type="Proteomes" id="UP000320643"/>
    </source>
</evidence>
<keyword evidence="10" id="KW-0732">Signal</keyword>
<dbReference type="Pfam" id="PF07715">
    <property type="entry name" value="Plug"/>
    <property type="match status" value="1"/>
</dbReference>
<dbReference type="InterPro" id="IPR039426">
    <property type="entry name" value="TonB-dep_rcpt-like"/>
</dbReference>
<evidence type="ECO:0000256" key="5">
    <source>
        <dbReference type="ARBA" id="ARBA00023077"/>
    </source>
</evidence>
<proteinExistence type="inferred from homology"/>
<gene>
    <name evidence="13" type="ORF">FMM05_11985</name>
</gene>
<keyword evidence="6 8" id="KW-0472">Membrane</keyword>
<dbReference type="InterPro" id="IPR023997">
    <property type="entry name" value="TonB-dep_OMP_SusC/RagA_CS"/>
</dbReference>
<dbReference type="NCBIfam" id="TIGR04056">
    <property type="entry name" value="OMP_RagA_SusC"/>
    <property type="match status" value="1"/>
</dbReference>
<feature type="signal peptide" evidence="10">
    <location>
        <begin position="1"/>
        <end position="26"/>
    </location>
</feature>
<keyword evidence="3 8" id="KW-1134">Transmembrane beta strand</keyword>
<dbReference type="Gene3D" id="2.170.130.10">
    <property type="entry name" value="TonB-dependent receptor, plug domain"/>
    <property type="match status" value="1"/>
</dbReference>
<evidence type="ECO:0000259" key="12">
    <source>
        <dbReference type="Pfam" id="PF07715"/>
    </source>
</evidence>
<feature type="domain" description="TonB-dependent receptor plug" evidence="12">
    <location>
        <begin position="119"/>
        <end position="226"/>
    </location>
</feature>
<keyword evidence="13" id="KW-0675">Receptor</keyword>
<dbReference type="GO" id="GO:0009279">
    <property type="term" value="C:cell outer membrane"/>
    <property type="evidence" value="ECO:0007669"/>
    <property type="project" value="UniProtKB-SubCell"/>
</dbReference>
<dbReference type="Pfam" id="PF13715">
    <property type="entry name" value="CarbopepD_reg_2"/>
    <property type="match status" value="1"/>
</dbReference>
<dbReference type="Gene3D" id="2.40.170.20">
    <property type="entry name" value="TonB-dependent receptor, beta-barrel domain"/>
    <property type="match status" value="1"/>
</dbReference>
<keyword evidence="4 8" id="KW-0812">Transmembrane</keyword>
<dbReference type="InterPro" id="IPR036942">
    <property type="entry name" value="Beta-barrel_TonB_sf"/>
</dbReference>
<dbReference type="Proteomes" id="UP000320643">
    <property type="component" value="Unassembled WGS sequence"/>
</dbReference>
<comment type="caution">
    <text evidence="13">The sequence shown here is derived from an EMBL/GenBank/DDBJ whole genome shotgun (WGS) entry which is preliminary data.</text>
</comment>
<dbReference type="RefSeq" id="WP_143373622.1">
    <property type="nucleotide sequence ID" value="NZ_VJVZ01000007.1"/>
</dbReference>
<dbReference type="OrthoDB" id="9768177at2"/>
<dbReference type="InterPro" id="IPR037066">
    <property type="entry name" value="Plug_dom_sf"/>
</dbReference>
<dbReference type="Gene3D" id="2.60.40.1120">
    <property type="entry name" value="Carboxypeptidase-like, regulatory domain"/>
    <property type="match status" value="1"/>
</dbReference>
<feature type="chain" id="PRO_5021993217" evidence="10">
    <location>
        <begin position="27"/>
        <end position="1028"/>
    </location>
</feature>
<dbReference type="InterPro" id="IPR008969">
    <property type="entry name" value="CarboxyPept-like_regulatory"/>
</dbReference>
<protein>
    <submittedName>
        <fullName evidence="13">TonB-dependent receptor</fullName>
    </submittedName>
</protein>
<comment type="subcellular location">
    <subcellularLocation>
        <location evidence="1 8">Cell outer membrane</location>
        <topology evidence="1 8">Multi-pass membrane protein</topology>
    </subcellularLocation>
</comment>
<evidence type="ECO:0000256" key="4">
    <source>
        <dbReference type="ARBA" id="ARBA00022692"/>
    </source>
</evidence>
<evidence type="ECO:0000313" key="13">
    <source>
        <dbReference type="EMBL" id="TRW23874.1"/>
    </source>
</evidence>
<name>A0A552V083_9FLAO</name>
<evidence type="ECO:0000256" key="9">
    <source>
        <dbReference type="RuleBase" id="RU003357"/>
    </source>
</evidence>
<dbReference type="SUPFAM" id="SSF49464">
    <property type="entry name" value="Carboxypeptidase regulatory domain-like"/>
    <property type="match status" value="1"/>
</dbReference>
<dbReference type="InterPro" id="IPR012910">
    <property type="entry name" value="Plug_dom"/>
</dbReference>
<organism evidence="13 14">
    <name type="scientific">Flavobacterium zepuense</name>
    <dbReference type="NCBI Taxonomy" id="2593302"/>
    <lineage>
        <taxon>Bacteria</taxon>
        <taxon>Pseudomonadati</taxon>
        <taxon>Bacteroidota</taxon>
        <taxon>Flavobacteriia</taxon>
        <taxon>Flavobacteriales</taxon>
        <taxon>Flavobacteriaceae</taxon>
        <taxon>Flavobacterium</taxon>
    </lineage>
</organism>
<sequence>MKKTTMQLFLRFLVVLVVLLPAAAFAQSKTVQGTVLDATNTPIPGVSVVIKGTAKSAATDIDGKFAIEANQGDVLEISYIGMKTQQITVTDKADYSVTLADDVAELEEVVVVGYGQRKKSDVTGSIVSVSAKELKSRPVNNALEAMQGKAAGVDITSSQRPGTLGAITIRGARSLSASNTPLYVVDGIPLISGGIENINPLDIEAIDILKDASSTAIYGSRGANGVVIVTTKKGKAGRFTVSLNYATTIERLVDLAPSMNASDYITFRRWAKYYQDPNVFPRGDQPNLDNDYAIFLGSQDPNSWANIEKGWETGTWDGSKVKSTDWTDYVTQTGITNQYSLNVGGGTEKARAFGSFGYLDNKGTVIGQQFKRYTSKVTVDLKPTDWFSFGGSMNGSYGVVNFGQSTEGRNGLVNTNGLYESAKAVYSYAVPYDENGERILFPGGDDAVKTIIDERKYSNDERLNTRIFGSFYSQIDFGGFSKFFDGLKYRVNFGPDLSFQRNGLYLDANSVVRSGSSYASLYKDQRMSYTLEHLLFYTKQLGEKHNLDLTVGQTETKYRIETSNMAANNIPYAPNLWNALTSSNVALSSFGSNLIENQILSYLGRVNYNYNDRYNLTMSGRFDGASQLADGNRWAFFPSAAASWVINKESFLADTQWINQLKLRFGVGTTGNSAIDAYATQGPVSSIYYPTGSTLIPGTTPSSILANQELSWEKTTQYNLATEFSFFNSRVSGALDFYSSKTKDLLLQQQITSVNGYPLTYANVGATKSSGVELTLNTVNIETEKFRWSTSFNGQYQKNEITALANGVEKDLVNNWYVGEQLGVIYGYKSDGLWKPEDAEQMALFNANGNSFEAGQTKPVDLNGDNKIDANNDRTVIGSTQPKFVVGLTNSFKIGNFDLDIFLYGRLGYKYNTGGEHQGGRFNQREINYYTENNQNAEWQRPEFTAGTADPYYEALGYKDGSFLKIRTISLGYTFPKTLTDKLKISGLRIYVQALNPGTIYSKVDWVDLDVNARYFNRGFTTGINFDL</sequence>
<keyword evidence="7 8" id="KW-0998">Cell outer membrane</keyword>
<dbReference type="InterPro" id="IPR023996">
    <property type="entry name" value="TonB-dep_OMP_SusC/RagA"/>
</dbReference>
<evidence type="ECO:0000259" key="11">
    <source>
        <dbReference type="Pfam" id="PF00593"/>
    </source>
</evidence>
<dbReference type="SUPFAM" id="SSF56935">
    <property type="entry name" value="Porins"/>
    <property type="match status" value="1"/>
</dbReference>
<dbReference type="InterPro" id="IPR000531">
    <property type="entry name" value="Beta-barrel_TonB"/>
</dbReference>
<comment type="similarity">
    <text evidence="8 9">Belongs to the TonB-dependent receptor family.</text>
</comment>
<evidence type="ECO:0000256" key="2">
    <source>
        <dbReference type="ARBA" id="ARBA00022448"/>
    </source>
</evidence>
<evidence type="ECO:0000256" key="3">
    <source>
        <dbReference type="ARBA" id="ARBA00022452"/>
    </source>
</evidence>
<keyword evidence="2 8" id="KW-0813">Transport</keyword>
<evidence type="ECO:0000256" key="6">
    <source>
        <dbReference type="ARBA" id="ARBA00023136"/>
    </source>
</evidence>
<dbReference type="NCBIfam" id="TIGR04057">
    <property type="entry name" value="SusC_RagA_signa"/>
    <property type="match status" value="1"/>
</dbReference>
<dbReference type="Pfam" id="PF00593">
    <property type="entry name" value="TonB_dep_Rec_b-barrel"/>
    <property type="match status" value="1"/>
</dbReference>
<dbReference type="AlphaFoldDB" id="A0A552V083"/>
<evidence type="ECO:0000256" key="1">
    <source>
        <dbReference type="ARBA" id="ARBA00004571"/>
    </source>
</evidence>
<evidence type="ECO:0000256" key="8">
    <source>
        <dbReference type="PROSITE-ProRule" id="PRU01360"/>
    </source>
</evidence>
<accession>A0A552V083</accession>
<reference evidence="13 14" key="1">
    <citation type="submission" date="2019-07" db="EMBL/GenBank/DDBJ databases">
        <title>Flavobacterium sp. nov., isolated from glacier ice.</title>
        <authorList>
            <person name="Liu Q."/>
            <person name="Xin Y.-H."/>
        </authorList>
    </citation>
    <scope>NUCLEOTIDE SEQUENCE [LARGE SCALE GENOMIC DNA]</scope>
    <source>
        <strain evidence="13 14">ZT4R6</strain>
    </source>
</reference>